<feature type="non-terminal residue" evidence="1">
    <location>
        <position position="88"/>
    </location>
</feature>
<gene>
    <name evidence="1" type="primary">YSM6</name>
</gene>
<reference evidence="1" key="1">
    <citation type="submission" date="2016-05" db="EMBL/GenBank/DDBJ databases">
        <authorList>
            <person name="Lavstsen T."/>
            <person name="Jespersen J.S."/>
        </authorList>
    </citation>
    <scope>NUCLEOTIDE SEQUENCE</scope>
    <source>
        <tissue evidence="1">Brain</tissue>
    </source>
</reference>
<dbReference type="AlphaFoldDB" id="A0A1A8K1C0"/>
<reference evidence="1" key="2">
    <citation type="submission" date="2016-06" db="EMBL/GenBank/DDBJ databases">
        <title>The genome of a short-lived fish provides insights into sex chromosome evolution and the genetic control of aging.</title>
        <authorList>
            <person name="Reichwald K."/>
            <person name="Felder M."/>
            <person name="Petzold A."/>
            <person name="Koch P."/>
            <person name="Groth M."/>
            <person name="Platzer M."/>
        </authorList>
    </citation>
    <scope>NUCLEOTIDE SEQUENCE</scope>
    <source>
        <tissue evidence="1">Brain</tissue>
    </source>
</reference>
<dbReference type="EMBL" id="HAEE01006098">
    <property type="protein sequence ID" value="SBR26118.1"/>
    <property type="molecule type" value="Transcribed_RNA"/>
</dbReference>
<sequence>FERTSNETNTFLVLFVLVFCHLHRRNSDLNYPFDWYNTLIFVNSPVYSKGQITVCLYCTSIYFLFYYESRFSSHLQINKCGFYLVKLP</sequence>
<evidence type="ECO:0000313" key="1">
    <source>
        <dbReference type="EMBL" id="SBR26118.1"/>
    </source>
</evidence>
<accession>A0A1A8K1C0</accession>
<proteinExistence type="predicted"/>
<feature type="non-terminal residue" evidence="1">
    <location>
        <position position="1"/>
    </location>
</feature>
<organism evidence="1">
    <name type="scientific">Nothobranchius kuhntae</name>
    <name type="common">Beira killifish</name>
    <dbReference type="NCBI Taxonomy" id="321403"/>
    <lineage>
        <taxon>Eukaryota</taxon>
        <taxon>Metazoa</taxon>
        <taxon>Chordata</taxon>
        <taxon>Craniata</taxon>
        <taxon>Vertebrata</taxon>
        <taxon>Euteleostomi</taxon>
        <taxon>Actinopterygii</taxon>
        <taxon>Neopterygii</taxon>
        <taxon>Teleostei</taxon>
        <taxon>Neoteleostei</taxon>
        <taxon>Acanthomorphata</taxon>
        <taxon>Ovalentaria</taxon>
        <taxon>Atherinomorphae</taxon>
        <taxon>Cyprinodontiformes</taxon>
        <taxon>Nothobranchiidae</taxon>
        <taxon>Nothobranchius</taxon>
    </lineage>
</organism>
<name>A0A1A8K1C0_NOTKU</name>
<protein>
    <submittedName>
        <fullName evidence="1">Uncharacterized transposon-derived protein</fullName>
    </submittedName>
</protein>